<keyword evidence="2" id="KW-0808">Transferase</keyword>
<dbReference type="InterPro" id="IPR036873">
    <property type="entry name" value="Rhodanese-like_dom_sf"/>
</dbReference>
<dbReference type="SUPFAM" id="SSF52821">
    <property type="entry name" value="Rhodanese/Cell cycle control phosphatase"/>
    <property type="match status" value="1"/>
</dbReference>
<evidence type="ECO:0000259" key="1">
    <source>
        <dbReference type="PROSITE" id="PS50206"/>
    </source>
</evidence>
<dbReference type="Gene3D" id="3.40.250.10">
    <property type="entry name" value="Rhodanese-like domain"/>
    <property type="match status" value="1"/>
</dbReference>
<dbReference type="RefSeq" id="WP_113894143.1">
    <property type="nucleotide sequence ID" value="NZ_QNRK01000067.1"/>
</dbReference>
<feature type="domain" description="Rhodanese" evidence="1">
    <location>
        <begin position="24"/>
        <end position="134"/>
    </location>
</feature>
<dbReference type="GO" id="GO:0016740">
    <property type="term" value="F:transferase activity"/>
    <property type="evidence" value="ECO:0007669"/>
    <property type="project" value="UniProtKB-KW"/>
</dbReference>
<evidence type="ECO:0000313" key="3">
    <source>
        <dbReference type="Proteomes" id="UP000253529"/>
    </source>
</evidence>
<sequence length="148" mass="15652">MPYENAAGYAGDLPATEAFQLLVSDGASVLIDVRTRAEWAFVGTPDLNAIGKSVLFLEWQTFPSMQAVPDFAARLAAELAAAGVQPGAPLLFLCRSGARSRSAAIAMTRAGWAPCLNVSDGFEGPLDSRGRRNLVGGWRAGDLPWAQT</sequence>
<proteinExistence type="predicted"/>
<dbReference type="Pfam" id="PF00581">
    <property type="entry name" value="Rhodanese"/>
    <property type="match status" value="1"/>
</dbReference>
<keyword evidence="3" id="KW-1185">Reference proteome</keyword>
<reference evidence="2 3" key="1">
    <citation type="submission" date="2018-06" db="EMBL/GenBank/DDBJ databases">
        <title>Genomic Encyclopedia of Type Strains, Phase IV (KMG-IV): sequencing the most valuable type-strain genomes for metagenomic binning, comparative biology and taxonomic classification.</title>
        <authorList>
            <person name="Goeker M."/>
        </authorList>
    </citation>
    <scope>NUCLEOTIDE SEQUENCE [LARGE SCALE GENOMIC DNA]</scope>
    <source>
        <strain evidence="2 3">DSM 24875</strain>
    </source>
</reference>
<gene>
    <name evidence="2" type="ORF">DFR50_1676</name>
</gene>
<dbReference type="EMBL" id="QNRK01000067">
    <property type="protein sequence ID" value="RBP00794.1"/>
    <property type="molecule type" value="Genomic_DNA"/>
</dbReference>
<dbReference type="InterPro" id="IPR001763">
    <property type="entry name" value="Rhodanese-like_dom"/>
</dbReference>
<evidence type="ECO:0000313" key="2">
    <source>
        <dbReference type="EMBL" id="RBP00794.1"/>
    </source>
</evidence>
<dbReference type="AlphaFoldDB" id="A0A366EEF7"/>
<accession>A0A366EEF7</accession>
<comment type="caution">
    <text evidence="2">The sequence shown here is derived from an EMBL/GenBank/DDBJ whole genome shotgun (WGS) entry which is preliminary data.</text>
</comment>
<dbReference type="Proteomes" id="UP000253529">
    <property type="component" value="Unassembled WGS sequence"/>
</dbReference>
<dbReference type="PROSITE" id="PS50206">
    <property type="entry name" value="RHODANESE_3"/>
    <property type="match status" value="1"/>
</dbReference>
<organism evidence="2 3">
    <name type="scientific">Roseiarcus fermentans</name>
    <dbReference type="NCBI Taxonomy" id="1473586"/>
    <lineage>
        <taxon>Bacteria</taxon>
        <taxon>Pseudomonadati</taxon>
        <taxon>Pseudomonadota</taxon>
        <taxon>Alphaproteobacteria</taxon>
        <taxon>Hyphomicrobiales</taxon>
        <taxon>Roseiarcaceae</taxon>
        <taxon>Roseiarcus</taxon>
    </lineage>
</organism>
<protein>
    <submittedName>
        <fullName evidence="2">Thiosulfate sulfurtransferase</fullName>
    </submittedName>
</protein>
<name>A0A366EEF7_9HYPH</name>
<dbReference type="OrthoDB" id="9815890at2"/>